<reference evidence="1 2" key="1">
    <citation type="submission" date="2017-10" db="EMBL/GenBank/DDBJ databases">
        <title>Draft genome of Longibacter Salinarum.</title>
        <authorList>
            <person name="Goh K.M."/>
            <person name="Shamsir M.S."/>
            <person name="Lim S.W."/>
        </authorList>
    </citation>
    <scope>NUCLEOTIDE SEQUENCE [LARGE SCALE GENOMIC DNA]</scope>
    <source>
        <strain evidence="1 2">KCTC 52045</strain>
    </source>
</reference>
<comment type="caution">
    <text evidence="1">The sequence shown here is derived from an EMBL/GenBank/DDBJ whole genome shotgun (WGS) entry which is preliminary data.</text>
</comment>
<dbReference type="RefSeq" id="WP_098077085.1">
    <property type="nucleotide sequence ID" value="NZ_PDEQ01000007.1"/>
</dbReference>
<sequence>MKEASQSRDRVTSIFFGGARLHGAASVSCFADTPGDDGSMAMDYVPQRIASTRSWMTARLLLAATAFTIVASFGSAESTYAQRIVEVDGPGDGETTYMMQSPRPLGDNVMVRALGVRGRDGQVRYALMVRNVTEGAAVTLMANSEPVEVLRTDVTTRTPRTLSVYISPSGLLTLAHAASATISIGGNQYPFPGEVKASLTTIHEKTH</sequence>
<organism evidence="1 2">
    <name type="scientific">Longibacter salinarum</name>
    <dbReference type="NCBI Taxonomy" id="1850348"/>
    <lineage>
        <taxon>Bacteria</taxon>
        <taxon>Pseudomonadati</taxon>
        <taxon>Rhodothermota</taxon>
        <taxon>Rhodothermia</taxon>
        <taxon>Rhodothermales</taxon>
        <taxon>Salisaetaceae</taxon>
        <taxon>Longibacter</taxon>
    </lineage>
</organism>
<evidence type="ECO:0000313" key="1">
    <source>
        <dbReference type="EMBL" id="PEN12645.1"/>
    </source>
</evidence>
<dbReference type="AlphaFoldDB" id="A0A2A8CVA9"/>
<name>A0A2A8CVA9_9BACT</name>
<dbReference type="EMBL" id="PDEQ01000007">
    <property type="protein sequence ID" value="PEN12645.1"/>
    <property type="molecule type" value="Genomic_DNA"/>
</dbReference>
<gene>
    <name evidence="1" type="ORF">CRI94_14115</name>
</gene>
<keyword evidence="2" id="KW-1185">Reference proteome</keyword>
<dbReference type="Proteomes" id="UP000220102">
    <property type="component" value="Unassembled WGS sequence"/>
</dbReference>
<proteinExistence type="predicted"/>
<evidence type="ECO:0000313" key="2">
    <source>
        <dbReference type="Proteomes" id="UP000220102"/>
    </source>
</evidence>
<protein>
    <submittedName>
        <fullName evidence="1">Uncharacterized protein</fullName>
    </submittedName>
</protein>
<accession>A0A2A8CVA9</accession>